<dbReference type="InterPro" id="IPR037160">
    <property type="entry name" value="DNA_Pol_thumb_sf"/>
</dbReference>
<dbReference type="EMBL" id="JALJOU010000065">
    <property type="protein sequence ID" value="KAK9826431.1"/>
    <property type="molecule type" value="Genomic_DNA"/>
</dbReference>
<dbReference type="Gene3D" id="1.10.150.110">
    <property type="entry name" value="DNA polymerase beta, N-terminal domain-like"/>
    <property type="match status" value="1"/>
</dbReference>
<dbReference type="AlphaFoldDB" id="A0AAW1QYT8"/>
<gene>
    <name evidence="5" type="ORF">WJX81_004793</name>
</gene>
<dbReference type="Proteomes" id="UP001445335">
    <property type="component" value="Unassembled WGS sequence"/>
</dbReference>
<evidence type="ECO:0000256" key="3">
    <source>
        <dbReference type="SAM" id="MobiDB-lite"/>
    </source>
</evidence>
<reference evidence="5 6" key="1">
    <citation type="journal article" date="2024" name="Nat. Commun.">
        <title>Phylogenomics reveals the evolutionary origins of lichenization in chlorophyte algae.</title>
        <authorList>
            <person name="Puginier C."/>
            <person name="Libourel C."/>
            <person name="Otte J."/>
            <person name="Skaloud P."/>
            <person name="Haon M."/>
            <person name="Grisel S."/>
            <person name="Petersen M."/>
            <person name="Berrin J.G."/>
            <person name="Delaux P.M."/>
            <person name="Dal Grande F."/>
            <person name="Keller J."/>
        </authorList>
    </citation>
    <scope>NUCLEOTIDE SEQUENCE [LARGE SCALE GENOMIC DNA]</scope>
    <source>
        <strain evidence="5 6">SAG 245.80</strain>
    </source>
</reference>
<feature type="region of interest" description="Disordered" evidence="3">
    <location>
        <begin position="163"/>
        <end position="186"/>
    </location>
</feature>
<dbReference type="PANTHER" id="PTHR11276:SF28">
    <property type="entry name" value="DNA POLYMERASE LAMBDA"/>
    <property type="match status" value="1"/>
</dbReference>
<feature type="region of interest" description="Disordered" evidence="3">
    <location>
        <begin position="237"/>
        <end position="263"/>
    </location>
</feature>
<dbReference type="InterPro" id="IPR036420">
    <property type="entry name" value="BRCT_dom_sf"/>
</dbReference>
<proteinExistence type="predicted"/>
<dbReference type="InterPro" id="IPR002054">
    <property type="entry name" value="DNA-dir_DNA_pol_X"/>
</dbReference>
<protein>
    <recommendedName>
        <fullName evidence="4">BRCT domain-containing protein</fullName>
    </recommendedName>
</protein>
<dbReference type="GO" id="GO:0003887">
    <property type="term" value="F:DNA-directed DNA polymerase activity"/>
    <property type="evidence" value="ECO:0007669"/>
    <property type="project" value="InterPro"/>
</dbReference>
<dbReference type="InterPro" id="IPR001357">
    <property type="entry name" value="BRCT_dom"/>
</dbReference>
<evidence type="ECO:0000259" key="4">
    <source>
        <dbReference type="PROSITE" id="PS50172"/>
    </source>
</evidence>
<dbReference type="InterPro" id="IPR043519">
    <property type="entry name" value="NT_sf"/>
</dbReference>
<evidence type="ECO:0000313" key="6">
    <source>
        <dbReference type="Proteomes" id="UP001445335"/>
    </source>
</evidence>
<accession>A0AAW1QYT8</accession>
<organism evidence="5 6">
    <name type="scientific">Elliptochloris bilobata</name>
    <dbReference type="NCBI Taxonomy" id="381761"/>
    <lineage>
        <taxon>Eukaryota</taxon>
        <taxon>Viridiplantae</taxon>
        <taxon>Chlorophyta</taxon>
        <taxon>core chlorophytes</taxon>
        <taxon>Trebouxiophyceae</taxon>
        <taxon>Trebouxiophyceae incertae sedis</taxon>
        <taxon>Elliptochloris clade</taxon>
        <taxon>Elliptochloris</taxon>
    </lineage>
</organism>
<feature type="compositionally biased region" description="Basic and acidic residues" evidence="3">
    <location>
        <begin position="239"/>
        <end position="255"/>
    </location>
</feature>
<keyword evidence="6" id="KW-1185">Reference proteome</keyword>
<dbReference type="GO" id="GO:0006303">
    <property type="term" value="P:double-strand break repair via nonhomologous end joining"/>
    <property type="evidence" value="ECO:0007669"/>
    <property type="project" value="TreeGrafter"/>
</dbReference>
<dbReference type="GO" id="GO:0005634">
    <property type="term" value="C:nucleus"/>
    <property type="evidence" value="ECO:0007669"/>
    <property type="project" value="TreeGrafter"/>
</dbReference>
<comment type="caution">
    <text evidence="5">The sequence shown here is derived from an EMBL/GenBank/DDBJ whole genome shotgun (WGS) entry which is preliminary data.</text>
</comment>
<evidence type="ECO:0000256" key="2">
    <source>
        <dbReference type="ARBA" id="ARBA00022695"/>
    </source>
</evidence>
<dbReference type="Gene3D" id="3.30.210.10">
    <property type="entry name" value="DNA polymerase, thumb domain"/>
    <property type="match status" value="1"/>
</dbReference>
<dbReference type="PANTHER" id="PTHR11276">
    <property type="entry name" value="DNA POLYMERASE TYPE-X FAMILY MEMBER"/>
    <property type="match status" value="1"/>
</dbReference>
<keyword evidence="2" id="KW-0548">Nucleotidyltransferase</keyword>
<sequence>MSGVTLFFVRRSFEMFAQRLKVWRPKLEAAGAVVAEDAADRRITHFVVGSADPGADAPPAGPLQHRVGEDWLLGCLAQGARPPEGDHAPAEPPSPGMSGEAEARSPMRRYARWLGRQPDPSITTEVELVLQAKYMQAAAGAVGNEAIVHKLVALEKYEDALNGDTGDSPAAGDSAEEGDEPDKRRVNFRSLKYARAASVVRAAAFRITPSLRPGELPFCGVALAAQIADLAARGTTRQLQEHESNEQVHDSHGNAREGALGSRSRREFKRLPCVGARTARNWWGLGLRSLDDVEAAAQPGGPLGPGGAHALTPRVRFSLQHRGDLLVDCPAADVAEMEAAVLATFNRVAGEGWQIVRVGGAMRGEASHDADFVVWHPTRSPEGAVHAMSQDLMKCGRLFPPSQAMCQIQAGLMPTRAARMRLETVAKWHGEAGRMLKHPATTRREAVHHMDRQRTLPNLASDRFDHLFGMFRTEADAVRRLDVIIATFEERAFCILGWTGTRQFLRFMRSYAADVLGMHLNAHGLMRVVGRNAFFVPMEKPPLNCAGQEGWPPGWHKDRPVTCEADIFELLNLPYRPPHERQAP</sequence>
<dbReference type="SUPFAM" id="SSF47802">
    <property type="entry name" value="DNA polymerase beta, N-terminal domain-like"/>
    <property type="match status" value="1"/>
</dbReference>
<dbReference type="InterPro" id="IPR022312">
    <property type="entry name" value="DNA_pol_X"/>
</dbReference>
<dbReference type="SUPFAM" id="SSF81301">
    <property type="entry name" value="Nucleotidyltransferase"/>
    <property type="match status" value="1"/>
</dbReference>
<feature type="region of interest" description="Disordered" evidence="3">
    <location>
        <begin position="78"/>
        <end position="104"/>
    </location>
</feature>
<dbReference type="Gene3D" id="1.10.150.20">
    <property type="entry name" value="5' to 3' exonuclease, C-terminal subdomain"/>
    <property type="match status" value="1"/>
</dbReference>
<dbReference type="InterPro" id="IPR029398">
    <property type="entry name" value="PolB_thumb"/>
</dbReference>
<keyword evidence="1" id="KW-0808">Transferase</keyword>
<dbReference type="Pfam" id="PF14791">
    <property type="entry name" value="DNA_pol_B_thumb"/>
    <property type="match status" value="1"/>
</dbReference>
<dbReference type="InterPro" id="IPR027421">
    <property type="entry name" value="DNA_pol_lamdba_lyase_dom_sf"/>
</dbReference>
<dbReference type="PROSITE" id="PS50172">
    <property type="entry name" value="BRCT"/>
    <property type="match status" value="1"/>
</dbReference>
<name>A0AAW1QYT8_9CHLO</name>
<evidence type="ECO:0000313" key="5">
    <source>
        <dbReference type="EMBL" id="KAK9826431.1"/>
    </source>
</evidence>
<dbReference type="SUPFAM" id="SSF52113">
    <property type="entry name" value="BRCT domain"/>
    <property type="match status" value="1"/>
</dbReference>
<evidence type="ECO:0000256" key="1">
    <source>
        <dbReference type="ARBA" id="ARBA00022679"/>
    </source>
</evidence>
<dbReference type="GO" id="GO:0003677">
    <property type="term" value="F:DNA binding"/>
    <property type="evidence" value="ECO:0007669"/>
    <property type="project" value="InterPro"/>
</dbReference>
<feature type="domain" description="BRCT" evidence="4">
    <location>
        <begin position="1"/>
        <end position="89"/>
    </location>
</feature>
<dbReference type="SMART" id="SM00483">
    <property type="entry name" value="POLXc"/>
    <property type="match status" value="1"/>
</dbReference>
<dbReference type="PRINTS" id="PR00869">
    <property type="entry name" value="DNAPOLX"/>
</dbReference>
<dbReference type="Gene3D" id="3.30.460.10">
    <property type="entry name" value="Beta Polymerase, domain 2"/>
    <property type="match status" value="1"/>
</dbReference>